<accession>A0A1N7N5J7</accession>
<dbReference type="OrthoDB" id="6388170at2"/>
<dbReference type="STRING" id="633194.SAMN05421759_1071"/>
<reference evidence="6" key="1">
    <citation type="submission" date="2017-01" db="EMBL/GenBank/DDBJ databases">
        <authorList>
            <person name="Varghese N."/>
            <person name="Submissions S."/>
        </authorList>
    </citation>
    <scope>NUCLEOTIDE SEQUENCE [LARGE SCALE GENOMIC DNA]</scope>
    <source>
        <strain evidence="6">DSM 29430</strain>
    </source>
</reference>
<dbReference type="Gene3D" id="1.10.150.130">
    <property type="match status" value="1"/>
</dbReference>
<keyword evidence="2 3" id="KW-0238">DNA-binding</keyword>
<dbReference type="InterPro" id="IPR011010">
    <property type="entry name" value="DNA_brk_join_enz"/>
</dbReference>
<dbReference type="PROSITE" id="PS51900">
    <property type="entry name" value="CB"/>
    <property type="match status" value="1"/>
</dbReference>
<protein>
    <recommendedName>
        <fullName evidence="4">Core-binding (CB) domain-containing protein</fullName>
    </recommendedName>
</protein>
<keyword evidence="1" id="KW-0229">DNA integration</keyword>
<feature type="domain" description="Core-binding (CB)" evidence="4">
    <location>
        <begin position="72"/>
        <end position="160"/>
    </location>
</feature>
<dbReference type="GO" id="GO:0015074">
    <property type="term" value="P:DNA integration"/>
    <property type="evidence" value="ECO:0007669"/>
    <property type="project" value="UniProtKB-KW"/>
</dbReference>
<dbReference type="InterPro" id="IPR010998">
    <property type="entry name" value="Integrase_recombinase_N"/>
</dbReference>
<dbReference type="AlphaFoldDB" id="A0A1N7N5J7"/>
<evidence type="ECO:0000313" key="5">
    <source>
        <dbReference type="EMBL" id="SIS93632.1"/>
    </source>
</evidence>
<dbReference type="GO" id="GO:0003677">
    <property type="term" value="F:DNA binding"/>
    <property type="evidence" value="ECO:0007669"/>
    <property type="project" value="UniProtKB-UniRule"/>
</dbReference>
<dbReference type="InterPro" id="IPR044068">
    <property type="entry name" value="CB"/>
</dbReference>
<evidence type="ECO:0000256" key="2">
    <source>
        <dbReference type="ARBA" id="ARBA00023125"/>
    </source>
</evidence>
<keyword evidence="6" id="KW-1185">Reference proteome</keyword>
<evidence type="ECO:0000256" key="1">
    <source>
        <dbReference type="ARBA" id="ARBA00022908"/>
    </source>
</evidence>
<organism evidence="5 6">
    <name type="scientific">Roseivivax lentus</name>
    <dbReference type="NCBI Taxonomy" id="633194"/>
    <lineage>
        <taxon>Bacteria</taxon>
        <taxon>Pseudomonadati</taxon>
        <taxon>Pseudomonadota</taxon>
        <taxon>Alphaproteobacteria</taxon>
        <taxon>Rhodobacterales</taxon>
        <taxon>Roseobacteraceae</taxon>
        <taxon>Roseivivax</taxon>
    </lineage>
</organism>
<evidence type="ECO:0000313" key="6">
    <source>
        <dbReference type="Proteomes" id="UP000186684"/>
    </source>
</evidence>
<proteinExistence type="predicted"/>
<sequence>MSTNTKLPKNIYKPANTKFYWLRVKINGQTHRESLRTTSLRVAEKRAKSRVGELRGKEEAGELEWKFSAGWVKFYEKLDQEGSGWSAETRKRYQTSLRQILRVLDHIFTDLDRDISSVSASEVSVSIVSEFVARRQDERVAVGTINRDLTAFGQLMKAIKNDGWIKENPVRVFERQGMKEVLPDIVIPTDEAIAKLSARAPGTLAHFPGFLCATGGRVTEMARLQWRDIAGLEKPVEGNVLATLRFTKGGESSNHRAHTGGD</sequence>
<evidence type="ECO:0000256" key="3">
    <source>
        <dbReference type="PROSITE-ProRule" id="PRU01248"/>
    </source>
</evidence>
<dbReference type="SUPFAM" id="SSF56349">
    <property type="entry name" value="DNA breaking-rejoining enzymes"/>
    <property type="match status" value="1"/>
</dbReference>
<dbReference type="Proteomes" id="UP000186684">
    <property type="component" value="Unassembled WGS sequence"/>
</dbReference>
<gene>
    <name evidence="5" type="ORF">SAMN05421759_1071</name>
</gene>
<name>A0A1N7N5J7_9RHOB</name>
<dbReference type="RefSeq" id="WP_143526172.1">
    <property type="nucleotide sequence ID" value="NZ_FTOQ01000007.1"/>
</dbReference>
<evidence type="ECO:0000259" key="4">
    <source>
        <dbReference type="PROSITE" id="PS51900"/>
    </source>
</evidence>
<dbReference type="EMBL" id="FTOQ01000007">
    <property type="protein sequence ID" value="SIS93632.1"/>
    <property type="molecule type" value="Genomic_DNA"/>
</dbReference>